<dbReference type="GO" id="GO:0000156">
    <property type="term" value="F:phosphorelay response regulator activity"/>
    <property type="evidence" value="ECO:0007669"/>
    <property type="project" value="TreeGrafter"/>
</dbReference>
<dbReference type="FunFam" id="3.40.50.2300:FF:000001">
    <property type="entry name" value="DNA-binding response regulator PhoB"/>
    <property type="match status" value="1"/>
</dbReference>
<evidence type="ECO:0000256" key="3">
    <source>
        <dbReference type="ARBA" id="ARBA00023015"/>
    </source>
</evidence>
<evidence type="ECO:0000259" key="9">
    <source>
        <dbReference type="PROSITE" id="PS51755"/>
    </source>
</evidence>
<gene>
    <name evidence="10" type="ORF">IAD17_01425</name>
</gene>
<dbReference type="GO" id="GO:0000976">
    <property type="term" value="F:transcription cis-regulatory region binding"/>
    <property type="evidence" value="ECO:0007669"/>
    <property type="project" value="TreeGrafter"/>
</dbReference>
<dbReference type="Pfam" id="PF00072">
    <property type="entry name" value="Response_reg"/>
    <property type="match status" value="1"/>
</dbReference>
<dbReference type="Gene3D" id="3.40.50.2300">
    <property type="match status" value="1"/>
</dbReference>
<dbReference type="Proteomes" id="UP000824078">
    <property type="component" value="Unassembled WGS sequence"/>
</dbReference>
<dbReference type="InterPro" id="IPR011006">
    <property type="entry name" value="CheY-like_superfamily"/>
</dbReference>
<dbReference type="PANTHER" id="PTHR48111:SF10">
    <property type="entry name" value="STAGE 0 SPORULATION PROTEIN A HOMOLOG"/>
    <property type="match status" value="1"/>
</dbReference>
<dbReference type="GO" id="GO:0005829">
    <property type="term" value="C:cytosol"/>
    <property type="evidence" value="ECO:0007669"/>
    <property type="project" value="TreeGrafter"/>
</dbReference>
<evidence type="ECO:0000256" key="4">
    <source>
        <dbReference type="ARBA" id="ARBA00023125"/>
    </source>
</evidence>
<evidence type="ECO:0000259" key="8">
    <source>
        <dbReference type="PROSITE" id="PS50110"/>
    </source>
</evidence>
<dbReference type="PROSITE" id="PS50110">
    <property type="entry name" value="RESPONSE_REGULATORY"/>
    <property type="match status" value="1"/>
</dbReference>
<feature type="domain" description="OmpR/PhoB-type" evidence="9">
    <location>
        <begin position="131"/>
        <end position="231"/>
    </location>
</feature>
<dbReference type="InterPro" id="IPR039420">
    <property type="entry name" value="WalR-like"/>
</dbReference>
<feature type="modified residue" description="4-aspartylphosphate" evidence="6">
    <location>
        <position position="55"/>
    </location>
</feature>
<sequence length="234" mass="25831">MEAVYNILVVDDDPAIVELVGETLAGVGMHIVPCINATQALALFEQTPVDLVMLDVMMPGIDGFELCYQIRKYSHVPVIFLSAKGEEADKVLGLMSGADDYITKPFLPRELVARVKSCLRRASYAAMPVREDVVACRGIEINRTTHRASLHGTELTLTPKEFDVLALLLEAHGKPVATSELYEKVWGEQFLASSANSVMVHIRHLRTKLSKLDSDQVFIETVWGVGYKIAPYGT</sequence>
<proteinExistence type="predicted"/>
<dbReference type="Gene3D" id="1.10.10.10">
    <property type="entry name" value="Winged helix-like DNA-binding domain superfamily/Winged helix DNA-binding domain"/>
    <property type="match status" value="1"/>
</dbReference>
<organism evidence="10 11">
    <name type="scientific">Candidatus Coprovicinus avistercoris</name>
    <dbReference type="NCBI Taxonomy" id="2840754"/>
    <lineage>
        <taxon>Bacteria</taxon>
        <taxon>Bacillati</taxon>
        <taxon>Actinomycetota</taxon>
        <taxon>Coriobacteriia</taxon>
        <taxon>Coriobacteriales</taxon>
        <taxon>Coriobacteriaceae</taxon>
        <taxon>Coriobacteriaceae incertae sedis</taxon>
        <taxon>Candidatus Coprovicinus</taxon>
    </lineage>
</organism>
<dbReference type="InterPro" id="IPR036388">
    <property type="entry name" value="WH-like_DNA-bd_sf"/>
</dbReference>
<feature type="DNA-binding region" description="OmpR/PhoB-type" evidence="7">
    <location>
        <begin position="131"/>
        <end position="231"/>
    </location>
</feature>
<dbReference type="SMART" id="SM00448">
    <property type="entry name" value="REC"/>
    <property type="match status" value="1"/>
</dbReference>
<keyword evidence="3" id="KW-0805">Transcription regulation</keyword>
<comment type="caution">
    <text evidence="10">The sequence shown here is derived from an EMBL/GenBank/DDBJ whole genome shotgun (WGS) entry which is preliminary data.</text>
</comment>
<dbReference type="InterPro" id="IPR001867">
    <property type="entry name" value="OmpR/PhoB-type_DNA-bd"/>
</dbReference>
<protein>
    <submittedName>
        <fullName evidence="10">Response regulator transcription factor</fullName>
    </submittedName>
</protein>
<dbReference type="EMBL" id="DVMQ01000005">
    <property type="protein sequence ID" value="HIU23573.1"/>
    <property type="molecule type" value="Genomic_DNA"/>
</dbReference>
<dbReference type="SUPFAM" id="SSF52172">
    <property type="entry name" value="CheY-like"/>
    <property type="match status" value="1"/>
</dbReference>
<dbReference type="GO" id="GO:0032993">
    <property type="term" value="C:protein-DNA complex"/>
    <property type="evidence" value="ECO:0007669"/>
    <property type="project" value="TreeGrafter"/>
</dbReference>
<keyword evidence="2" id="KW-0902">Two-component regulatory system</keyword>
<keyword evidence="1 6" id="KW-0597">Phosphoprotein</keyword>
<dbReference type="Pfam" id="PF00486">
    <property type="entry name" value="Trans_reg_C"/>
    <property type="match status" value="1"/>
</dbReference>
<dbReference type="AlphaFoldDB" id="A0A9D1L526"/>
<dbReference type="Gene3D" id="6.10.250.690">
    <property type="match status" value="1"/>
</dbReference>
<dbReference type="InterPro" id="IPR001789">
    <property type="entry name" value="Sig_transdc_resp-reg_receiver"/>
</dbReference>
<dbReference type="InterPro" id="IPR016032">
    <property type="entry name" value="Sig_transdc_resp-reg_C-effctor"/>
</dbReference>
<evidence type="ECO:0000256" key="5">
    <source>
        <dbReference type="ARBA" id="ARBA00023163"/>
    </source>
</evidence>
<evidence type="ECO:0000313" key="11">
    <source>
        <dbReference type="Proteomes" id="UP000824078"/>
    </source>
</evidence>
<evidence type="ECO:0000256" key="1">
    <source>
        <dbReference type="ARBA" id="ARBA00022553"/>
    </source>
</evidence>
<evidence type="ECO:0000256" key="7">
    <source>
        <dbReference type="PROSITE-ProRule" id="PRU01091"/>
    </source>
</evidence>
<evidence type="ECO:0000256" key="2">
    <source>
        <dbReference type="ARBA" id="ARBA00023012"/>
    </source>
</evidence>
<dbReference type="SUPFAM" id="SSF46894">
    <property type="entry name" value="C-terminal effector domain of the bipartite response regulators"/>
    <property type="match status" value="1"/>
</dbReference>
<dbReference type="SMART" id="SM00862">
    <property type="entry name" value="Trans_reg_C"/>
    <property type="match status" value="1"/>
</dbReference>
<accession>A0A9D1L526</accession>
<dbReference type="PANTHER" id="PTHR48111">
    <property type="entry name" value="REGULATOR OF RPOS"/>
    <property type="match status" value="1"/>
</dbReference>
<dbReference type="GO" id="GO:0006355">
    <property type="term" value="P:regulation of DNA-templated transcription"/>
    <property type="evidence" value="ECO:0007669"/>
    <property type="project" value="InterPro"/>
</dbReference>
<reference evidence="10" key="1">
    <citation type="submission" date="2020-10" db="EMBL/GenBank/DDBJ databases">
        <authorList>
            <person name="Gilroy R."/>
        </authorList>
    </citation>
    <scope>NUCLEOTIDE SEQUENCE</scope>
    <source>
        <strain evidence="10">ChiHjej12B11-29160</strain>
    </source>
</reference>
<feature type="domain" description="Response regulatory" evidence="8">
    <location>
        <begin position="6"/>
        <end position="119"/>
    </location>
</feature>
<evidence type="ECO:0000313" key="10">
    <source>
        <dbReference type="EMBL" id="HIU23573.1"/>
    </source>
</evidence>
<name>A0A9D1L526_9ACTN</name>
<dbReference type="CDD" id="cd00383">
    <property type="entry name" value="trans_reg_C"/>
    <property type="match status" value="1"/>
</dbReference>
<dbReference type="FunFam" id="1.10.10.10:FF:000018">
    <property type="entry name" value="DNA-binding response regulator ResD"/>
    <property type="match status" value="1"/>
</dbReference>
<dbReference type="PROSITE" id="PS51755">
    <property type="entry name" value="OMPR_PHOB"/>
    <property type="match status" value="1"/>
</dbReference>
<keyword evidence="5" id="KW-0804">Transcription</keyword>
<keyword evidence="4 7" id="KW-0238">DNA-binding</keyword>
<reference evidence="10" key="2">
    <citation type="journal article" date="2021" name="PeerJ">
        <title>Extensive microbial diversity within the chicken gut microbiome revealed by metagenomics and culture.</title>
        <authorList>
            <person name="Gilroy R."/>
            <person name="Ravi A."/>
            <person name="Getino M."/>
            <person name="Pursley I."/>
            <person name="Horton D.L."/>
            <person name="Alikhan N.F."/>
            <person name="Baker D."/>
            <person name="Gharbi K."/>
            <person name="Hall N."/>
            <person name="Watson M."/>
            <person name="Adriaenssens E.M."/>
            <person name="Foster-Nyarko E."/>
            <person name="Jarju S."/>
            <person name="Secka A."/>
            <person name="Antonio M."/>
            <person name="Oren A."/>
            <person name="Chaudhuri R.R."/>
            <person name="La Ragione R."/>
            <person name="Hildebrand F."/>
            <person name="Pallen M.J."/>
        </authorList>
    </citation>
    <scope>NUCLEOTIDE SEQUENCE</scope>
    <source>
        <strain evidence="10">ChiHjej12B11-29160</strain>
    </source>
</reference>
<evidence type="ECO:0000256" key="6">
    <source>
        <dbReference type="PROSITE-ProRule" id="PRU00169"/>
    </source>
</evidence>